<evidence type="ECO:0000256" key="2">
    <source>
        <dbReference type="ARBA" id="ARBA00010472"/>
    </source>
</evidence>
<comment type="similarity">
    <text evidence="2">Belongs to the protease inhibitor I16 (SSI) family.</text>
</comment>
<organism evidence="9 10">
    <name type="scientific">Streptomyces leeuwenhoekii</name>
    <dbReference type="NCBI Taxonomy" id="1437453"/>
    <lineage>
        <taxon>Bacteria</taxon>
        <taxon>Bacillati</taxon>
        <taxon>Actinomycetota</taxon>
        <taxon>Actinomycetes</taxon>
        <taxon>Kitasatosporales</taxon>
        <taxon>Streptomycetaceae</taxon>
        <taxon>Streptomyces</taxon>
    </lineage>
</organism>
<evidence type="ECO:0000256" key="4">
    <source>
        <dbReference type="ARBA" id="ARBA00022690"/>
    </source>
</evidence>
<reference evidence="9 10" key="1">
    <citation type="submission" date="2015-02" db="EMBL/GenBank/DDBJ databases">
        <authorList>
            <person name="Gomez-Escribano P.J."/>
        </authorList>
    </citation>
    <scope>NUCLEOTIDE SEQUENCE [LARGE SCALE GENOMIC DNA]</scope>
    <source>
        <strain evidence="10">C34 (DSM 42122 / NRRL B-24963)</strain>
    </source>
</reference>
<evidence type="ECO:0000313" key="9">
    <source>
        <dbReference type="EMBL" id="CQR63152.1"/>
    </source>
</evidence>
<evidence type="ECO:0000313" key="10">
    <source>
        <dbReference type="Proteomes" id="UP000035016"/>
    </source>
</evidence>
<proteinExistence type="inferred from homology"/>
<dbReference type="SUPFAM" id="SSF55399">
    <property type="entry name" value="Subtilisin inhibitor"/>
    <property type="match status" value="1"/>
</dbReference>
<sequence>MSQVISYIARRAGRQAPPRPESRRPRLALRRLLVTAASSLTAVASLAAGPSTAYAAPATGAPSTTPVAQAPVRHSGDHLTVTVRNAGKGRDGTFELYCHPGGGSHPDPEGACAVVERNTRWGQDVFAPAARGGACTMQYGGPATARVTGTWAGRPVDATYDRRDGCAISRWDRMVPLLPDLGSTASS</sequence>
<dbReference type="InterPro" id="IPR036819">
    <property type="entry name" value="Subtilisin_inhibitor-like_sf"/>
</dbReference>
<keyword evidence="6" id="KW-1015">Disulfide bond</keyword>
<evidence type="ECO:0000256" key="5">
    <source>
        <dbReference type="ARBA" id="ARBA00022900"/>
    </source>
</evidence>
<feature type="domain" description="Subtilisin inhibitor" evidence="8">
    <location>
        <begin position="91"/>
        <end position="157"/>
    </location>
</feature>
<dbReference type="InterPro" id="IPR023549">
    <property type="entry name" value="Subtilisin_inhibitor"/>
</dbReference>
<evidence type="ECO:0000259" key="8">
    <source>
        <dbReference type="Pfam" id="PF00720"/>
    </source>
</evidence>
<evidence type="ECO:0000256" key="3">
    <source>
        <dbReference type="ARBA" id="ARBA00022525"/>
    </source>
</evidence>
<dbReference type="KEGG" id="sle:sle_36920"/>
<dbReference type="GO" id="GO:0005576">
    <property type="term" value="C:extracellular region"/>
    <property type="evidence" value="ECO:0007669"/>
    <property type="project" value="UniProtKB-SubCell"/>
</dbReference>
<name>A0A0F7W008_STRLW</name>
<evidence type="ECO:0000256" key="7">
    <source>
        <dbReference type="SAM" id="SignalP"/>
    </source>
</evidence>
<dbReference type="AlphaFoldDB" id="A0A0F7W008"/>
<keyword evidence="7" id="KW-0732">Signal</keyword>
<comment type="subcellular location">
    <subcellularLocation>
        <location evidence="1">Secreted</location>
    </subcellularLocation>
</comment>
<dbReference type="Gene3D" id="3.30.350.10">
    <property type="entry name" value="Subtilisin inhibitor-like"/>
    <property type="match status" value="1"/>
</dbReference>
<keyword evidence="4" id="KW-0646">Protease inhibitor</keyword>
<evidence type="ECO:0000256" key="6">
    <source>
        <dbReference type="ARBA" id="ARBA00023157"/>
    </source>
</evidence>
<keyword evidence="5" id="KW-0722">Serine protease inhibitor</keyword>
<accession>A0A0F7W008</accession>
<dbReference type="Pfam" id="PF00720">
    <property type="entry name" value="SSI"/>
    <property type="match status" value="1"/>
</dbReference>
<dbReference type="RefSeq" id="WP_078648320.1">
    <property type="nucleotide sequence ID" value="NZ_AZSD01000300.1"/>
</dbReference>
<dbReference type="Proteomes" id="UP000035016">
    <property type="component" value="Chromosome Chromosome"/>
</dbReference>
<feature type="chain" id="PRO_5038872412" evidence="7">
    <location>
        <begin position="48"/>
        <end position="187"/>
    </location>
</feature>
<dbReference type="GO" id="GO:0004867">
    <property type="term" value="F:serine-type endopeptidase inhibitor activity"/>
    <property type="evidence" value="ECO:0007669"/>
    <property type="project" value="UniProtKB-KW"/>
</dbReference>
<evidence type="ECO:0000256" key="1">
    <source>
        <dbReference type="ARBA" id="ARBA00004613"/>
    </source>
</evidence>
<feature type="signal peptide" evidence="7">
    <location>
        <begin position="1"/>
        <end position="47"/>
    </location>
</feature>
<protein>
    <submittedName>
        <fullName evidence="9">Secreted Protein</fullName>
    </submittedName>
</protein>
<keyword evidence="3" id="KW-0964">Secreted</keyword>
<dbReference type="EMBL" id="LN831790">
    <property type="protein sequence ID" value="CQR63152.1"/>
    <property type="molecule type" value="Genomic_DNA"/>
</dbReference>
<gene>
    <name evidence="9" type="primary">sle_36920</name>
</gene>